<dbReference type="RefSeq" id="WP_206004933.1">
    <property type="nucleotide sequence ID" value="NZ_CP070619.1"/>
</dbReference>
<reference evidence="3 4" key="2">
    <citation type="journal article" date="2022" name="Arch. Microbiol.">
        <title>Rhodococcus pseudokoreensis sp. nov. isolated from the rhizosphere of young M26 apple rootstocks.</title>
        <authorList>
            <person name="Kampfer P."/>
            <person name="Glaeser S.P."/>
            <person name="Blom J."/>
            <person name="Wolf J."/>
            <person name="Benning S."/>
            <person name="Schloter M."/>
            <person name="Neumann-Schaal M."/>
        </authorList>
    </citation>
    <scope>NUCLEOTIDE SEQUENCE [LARGE SCALE GENOMIC DNA]</scope>
    <source>
        <strain evidence="3 4">R79</strain>
    </source>
</reference>
<dbReference type="CDD" id="cd06587">
    <property type="entry name" value="VOC"/>
    <property type="match status" value="1"/>
</dbReference>
<dbReference type="PANTHER" id="PTHR43048">
    <property type="entry name" value="METHYLMALONYL-COA EPIMERASE"/>
    <property type="match status" value="1"/>
</dbReference>
<organism evidence="3 4">
    <name type="scientific">Rhodococcus pseudokoreensis</name>
    <dbReference type="NCBI Taxonomy" id="2811421"/>
    <lineage>
        <taxon>Bacteria</taxon>
        <taxon>Bacillati</taxon>
        <taxon>Actinomycetota</taxon>
        <taxon>Actinomycetes</taxon>
        <taxon>Mycobacteriales</taxon>
        <taxon>Nocardiaceae</taxon>
        <taxon>Rhodococcus</taxon>
    </lineage>
</organism>
<dbReference type="InterPro" id="IPR037523">
    <property type="entry name" value="VOC_core"/>
</dbReference>
<protein>
    <submittedName>
        <fullName evidence="3">VOC family protein</fullName>
    </submittedName>
</protein>
<keyword evidence="1" id="KW-0479">Metal-binding</keyword>
<feature type="domain" description="VOC" evidence="2">
    <location>
        <begin position="3"/>
        <end position="155"/>
    </location>
</feature>
<name>A0A974ZRY9_9NOCA</name>
<keyword evidence="4" id="KW-1185">Reference proteome</keyword>
<dbReference type="SUPFAM" id="SSF54593">
    <property type="entry name" value="Glyoxalase/Bleomycin resistance protein/Dihydroxybiphenyl dioxygenase"/>
    <property type="match status" value="1"/>
</dbReference>
<dbReference type="InterPro" id="IPR004360">
    <property type="entry name" value="Glyas_Fos-R_dOase_dom"/>
</dbReference>
<dbReference type="InterPro" id="IPR051785">
    <property type="entry name" value="MMCE/EMCE_epimerase"/>
</dbReference>
<evidence type="ECO:0000259" key="2">
    <source>
        <dbReference type="PROSITE" id="PS51819"/>
    </source>
</evidence>
<evidence type="ECO:0000313" key="4">
    <source>
        <dbReference type="Proteomes" id="UP000662986"/>
    </source>
</evidence>
<dbReference type="InterPro" id="IPR018146">
    <property type="entry name" value="Glyoxalase_1_CS"/>
</dbReference>
<accession>A0A974ZRY9</accession>
<dbReference type="InterPro" id="IPR029068">
    <property type="entry name" value="Glyas_Bleomycin-R_OHBP_Dase"/>
</dbReference>
<evidence type="ECO:0000313" key="3">
    <source>
        <dbReference type="EMBL" id="QSE88180.1"/>
    </source>
</evidence>
<dbReference type="PANTHER" id="PTHR43048:SF3">
    <property type="entry name" value="METHYLMALONYL-COA EPIMERASE, MITOCHONDRIAL"/>
    <property type="match status" value="1"/>
</dbReference>
<dbReference type="Gene3D" id="3.10.180.10">
    <property type="entry name" value="2,3-Dihydroxybiphenyl 1,2-Dioxygenase, domain 1"/>
    <property type="match status" value="1"/>
</dbReference>
<dbReference type="Proteomes" id="UP000662986">
    <property type="component" value="Chromosome"/>
</dbReference>
<dbReference type="PROSITE" id="PS51819">
    <property type="entry name" value="VOC"/>
    <property type="match status" value="1"/>
</dbReference>
<dbReference type="PROSITE" id="PS00934">
    <property type="entry name" value="GLYOXALASE_I_1"/>
    <property type="match status" value="1"/>
</dbReference>
<dbReference type="EMBL" id="CP070619">
    <property type="protein sequence ID" value="QSE88180.1"/>
    <property type="molecule type" value="Genomic_DNA"/>
</dbReference>
<dbReference type="Pfam" id="PF00903">
    <property type="entry name" value="Glyoxalase"/>
    <property type="match status" value="1"/>
</dbReference>
<evidence type="ECO:0000256" key="1">
    <source>
        <dbReference type="ARBA" id="ARBA00022723"/>
    </source>
</evidence>
<sequence length="164" mass="17627">MKLSSHIAIGVSDLERSLAFYRDALGMTVIRDATNEPPADSLYGPEVGSTRRREVMLRFGGNDGEGYGDRLFLAISQSDELAGNAPLHLGQIGIHHIGFWVDDIPALATRLRSAGYEPVSVKDTTGVGYGESAGQPMRAMFVKDPDGTILQFDERVGVAPDGCC</sequence>
<reference evidence="3 4" key="1">
    <citation type="journal article" date="2021" name="Microbiol. Resour. Announc.">
        <title>Complete Genome Sequences of Two Rhodococcus sp. Strains with Large and Linear Chromosomes, Isolated from Apple Rhizosphere.</title>
        <authorList>
            <person name="Benning S."/>
            <person name="Brugnone N."/>
            <person name="Siani R."/>
            <person name="Kublik S."/>
            <person name="Schloter M."/>
            <person name="Rad V."/>
        </authorList>
    </citation>
    <scope>NUCLEOTIDE SEQUENCE [LARGE SCALE GENOMIC DNA]</scope>
    <source>
        <strain evidence="3 4">R79</strain>
    </source>
</reference>
<proteinExistence type="predicted"/>
<gene>
    <name evidence="3" type="ORF">JWS13_05885</name>
</gene>